<gene>
    <name evidence="1" type="ORF">BaRGS_00027084</name>
</gene>
<dbReference type="AlphaFoldDB" id="A0ABD0K4C9"/>
<comment type="caution">
    <text evidence="1">The sequence shown here is derived from an EMBL/GenBank/DDBJ whole genome shotgun (WGS) entry which is preliminary data.</text>
</comment>
<organism evidence="1 2">
    <name type="scientific">Batillaria attramentaria</name>
    <dbReference type="NCBI Taxonomy" id="370345"/>
    <lineage>
        <taxon>Eukaryota</taxon>
        <taxon>Metazoa</taxon>
        <taxon>Spiralia</taxon>
        <taxon>Lophotrochozoa</taxon>
        <taxon>Mollusca</taxon>
        <taxon>Gastropoda</taxon>
        <taxon>Caenogastropoda</taxon>
        <taxon>Sorbeoconcha</taxon>
        <taxon>Cerithioidea</taxon>
        <taxon>Batillariidae</taxon>
        <taxon>Batillaria</taxon>
    </lineage>
</organism>
<name>A0ABD0K4C9_9CAEN</name>
<sequence length="120" mass="13287">METTIELKRVDRQAELPELAPRALFLSRRKPAERFSGLRGGDAWIRTPCVCRLVGLQAVVGLSQSRKVNNLIAGNTITSRCFSISIDTKPRNPRILLLAVRTILVTLDFPTPPLACPQPP</sequence>
<evidence type="ECO:0000313" key="2">
    <source>
        <dbReference type="Proteomes" id="UP001519460"/>
    </source>
</evidence>
<accession>A0ABD0K4C9</accession>
<dbReference type="EMBL" id="JACVVK020000258">
    <property type="protein sequence ID" value="KAK7481711.1"/>
    <property type="molecule type" value="Genomic_DNA"/>
</dbReference>
<keyword evidence="2" id="KW-1185">Reference proteome</keyword>
<protein>
    <submittedName>
        <fullName evidence="1">Uncharacterized protein</fullName>
    </submittedName>
</protein>
<dbReference type="Proteomes" id="UP001519460">
    <property type="component" value="Unassembled WGS sequence"/>
</dbReference>
<evidence type="ECO:0000313" key="1">
    <source>
        <dbReference type="EMBL" id="KAK7481711.1"/>
    </source>
</evidence>
<proteinExistence type="predicted"/>
<reference evidence="1 2" key="1">
    <citation type="journal article" date="2023" name="Sci. Data">
        <title>Genome assembly of the Korean intertidal mud-creeper Batillaria attramentaria.</title>
        <authorList>
            <person name="Patra A.K."/>
            <person name="Ho P.T."/>
            <person name="Jun S."/>
            <person name="Lee S.J."/>
            <person name="Kim Y."/>
            <person name="Won Y.J."/>
        </authorList>
    </citation>
    <scope>NUCLEOTIDE SEQUENCE [LARGE SCALE GENOMIC DNA]</scope>
    <source>
        <strain evidence="1">Wonlab-2016</strain>
    </source>
</reference>